<comment type="caution">
    <text evidence="1">The sequence shown here is derived from an EMBL/GenBank/DDBJ whole genome shotgun (WGS) entry which is preliminary data.</text>
</comment>
<sequence length="69" mass="8245">MFRTLRCSTTCRRSLRVRPDENKLTVRGLPDYGSNETSFVFGQRFASEFPTEHVDRNQREERDTFCLFH</sequence>
<dbReference type="EMBL" id="JBCEZU010000078">
    <property type="protein sequence ID" value="KAK9533038.1"/>
    <property type="molecule type" value="Genomic_DNA"/>
</dbReference>
<evidence type="ECO:0000313" key="2">
    <source>
        <dbReference type="Proteomes" id="UP001488805"/>
    </source>
</evidence>
<accession>A0AAW1FDS9</accession>
<proteinExistence type="predicted"/>
<dbReference type="AlphaFoldDB" id="A0AAW1FDS9"/>
<name>A0AAW1FDS9_ZOAVI</name>
<reference evidence="1 2" key="1">
    <citation type="journal article" date="2024" name="Genome Biol. Evol.">
        <title>Chromosome-level genome assembly of the viviparous eelpout Zoarces viviparus.</title>
        <authorList>
            <person name="Fuhrmann N."/>
            <person name="Brasseur M.V."/>
            <person name="Bakowski C.E."/>
            <person name="Podsiadlowski L."/>
            <person name="Prost S."/>
            <person name="Krehenwinkel H."/>
            <person name="Mayer C."/>
        </authorList>
    </citation>
    <scope>NUCLEOTIDE SEQUENCE [LARGE SCALE GENOMIC DNA]</scope>
    <source>
        <strain evidence="1">NO-MEL_2022_Ind0_liver</strain>
    </source>
</reference>
<dbReference type="Proteomes" id="UP001488805">
    <property type="component" value="Unassembled WGS sequence"/>
</dbReference>
<keyword evidence="2" id="KW-1185">Reference proteome</keyword>
<protein>
    <submittedName>
        <fullName evidence="1">Uncharacterized protein</fullName>
    </submittedName>
</protein>
<evidence type="ECO:0000313" key="1">
    <source>
        <dbReference type="EMBL" id="KAK9533038.1"/>
    </source>
</evidence>
<gene>
    <name evidence="1" type="ORF">VZT92_010393</name>
</gene>
<organism evidence="1 2">
    <name type="scientific">Zoarces viviparus</name>
    <name type="common">Viviparous eelpout</name>
    <name type="synonym">Blennius viviparus</name>
    <dbReference type="NCBI Taxonomy" id="48416"/>
    <lineage>
        <taxon>Eukaryota</taxon>
        <taxon>Metazoa</taxon>
        <taxon>Chordata</taxon>
        <taxon>Craniata</taxon>
        <taxon>Vertebrata</taxon>
        <taxon>Euteleostomi</taxon>
        <taxon>Actinopterygii</taxon>
        <taxon>Neopterygii</taxon>
        <taxon>Teleostei</taxon>
        <taxon>Neoteleostei</taxon>
        <taxon>Acanthomorphata</taxon>
        <taxon>Eupercaria</taxon>
        <taxon>Perciformes</taxon>
        <taxon>Cottioidei</taxon>
        <taxon>Zoarcales</taxon>
        <taxon>Zoarcidae</taxon>
        <taxon>Zoarcinae</taxon>
        <taxon>Zoarces</taxon>
    </lineage>
</organism>